<evidence type="ECO:0000313" key="4">
    <source>
        <dbReference type="Proteomes" id="UP001597419"/>
    </source>
</evidence>
<gene>
    <name evidence="3" type="ORF">ACFSYJ_24025</name>
</gene>
<keyword evidence="4" id="KW-1185">Reference proteome</keyword>
<dbReference type="InterPro" id="IPR051448">
    <property type="entry name" value="CdaR-like_regulators"/>
</dbReference>
<protein>
    <submittedName>
        <fullName evidence="3">Helix-turn-helix domain-containing protein</fullName>
    </submittedName>
</protein>
<dbReference type="PANTHER" id="PTHR33744:SF1">
    <property type="entry name" value="DNA-BINDING TRANSCRIPTIONAL ACTIVATOR ADER"/>
    <property type="match status" value="1"/>
</dbReference>
<dbReference type="Gene3D" id="1.10.10.2840">
    <property type="entry name" value="PucR C-terminal helix-turn-helix domain"/>
    <property type="match status" value="1"/>
</dbReference>
<accession>A0ABW5GLF4</accession>
<name>A0ABW5GLF4_9PSEU</name>
<dbReference type="Pfam" id="PF13556">
    <property type="entry name" value="HTH_30"/>
    <property type="match status" value="1"/>
</dbReference>
<comment type="caution">
    <text evidence="3">The sequence shown here is derived from an EMBL/GenBank/DDBJ whole genome shotgun (WGS) entry which is preliminary data.</text>
</comment>
<evidence type="ECO:0000313" key="3">
    <source>
        <dbReference type="EMBL" id="MFD2461696.1"/>
    </source>
</evidence>
<feature type="non-terminal residue" evidence="3">
    <location>
        <position position="1"/>
    </location>
</feature>
<dbReference type="InterPro" id="IPR042070">
    <property type="entry name" value="PucR_C-HTH_sf"/>
</dbReference>
<dbReference type="InterPro" id="IPR058663">
    <property type="entry name" value="PucR-like_N"/>
</dbReference>
<dbReference type="Pfam" id="PF25906">
    <property type="entry name" value="PucR-like_N"/>
    <property type="match status" value="1"/>
</dbReference>
<reference evidence="4" key="1">
    <citation type="journal article" date="2019" name="Int. J. Syst. Evol. Microbiol.">
        <title>The Global Catalogue of Microorganisms (GCM) 10K type strain sequencing project: providing services to taxonomists for standard genome sequencing and annotation.</title>
        <authorList>
            <consortium name="The Broad Institute Genomics Platform"/>
            <consortium name="The Broad Institute Genome Sequencing Center for Infectious Disease"/>
            <person name="Wu L."/>
            <person name="Ma J."/>
        </authorList>
    </citation>
    <scope>NUCLEOTIDE SEQUENCE [LARGE SCALE GENOMIC DNA]</scope>
    <source>
        <strain evidence="4">CGMCC 4.7643</strain>
    </source>
</reference>
<dbReference type="RefSeq" id="WP_378273107.1">
    <property type="nucleotide sequence ID" value="NZ_JBHUKU010000014.1"/>
</dbReference>
<evidence type="ECO:0000259" key="1">
    <source>
        <dbReference type="Pfam" id="PF13556"/>
    </source>
</evidence>
<dbReference type="Proteomes" id="UP001597419">
    <property type="component" value="Unassembled WGS sequence"/>
</dbReference>
<dbReference type="InterPro" id="IPR025736">
    <property type="entry name" value="PucR_C-HTH_dom"/>
</dbReference>
<evidence type="ECO:0000259" key="2">
    <source>
        <dbReference type="Pfam" id="PF25906"/>
    </source>
</evidence>
<proteinExistence type="predicted"/>
<feature type="domain" description="PucR-like N-terminal" evidence="2">
    <location>
        <begin position="4"/>
        <end position="146"/>
    </location>
</feature>
<organism evidence="3 4">
    <name type="scientific">Amycolatopsis samaneae</name>
    <dbReference type="NCBI Taxonomy" id="664691"/>
    <lineage>
        <taxon>Bacteria</taxon>
        <taxon>Bacillati</taxon>
        <taxon>Actinomycetota</taxon>
        <taxon>Actinomycetes</taxon>
        <taxon>Pseudonocardiales</taxon>
        <taxon>Pseudonocardiaceae</taxon>
        <taxon>Amycolatopsis</taxon>
    </lineage>
</organism>
<sequence>PTVVDALRAQAGTLARAIVEGVRRSVPEYSNVLDGPLGRVFTAAVETLLVRCLDARTRPGAGKESAELLRDLGRAEFARGHSPRALRAACQVGGQIAWRCLSDHARHQGLSAETLSRCAETISLHVRMLSTWAEEGHATAEAAATTPRIRLLRLAVTAPPVGGPDLAEAAAAAGWPLPERVTVVALQPPADADSLSPNAFGESVLADLDAPEPALLMAEDRLDTAELVAALPGWRIAVAPPAAPRAVAAAYRAARRALDLAGRGLLPAQPLIDCADHLRTLLLLADDALLGRLAERHLAPLDGLGERERTARLVTLAAWLAARGNLAEAARRLGVHPQTLRHRVTKLDGPLTAALSRPGDRFELEIAVRAELLRLGKAS</sequence>
<dbReference type="PANTHER" id="PTHR33744">
    <property type="entry name" value="CARBOHYDRATE DIACID REGULATOR"/>
    <property type="match status" value="1"/>
</dbReference>
<dbReference type="EMBL" id="JBHUKU010000014">
    <property type="protein sequence ID" value="MFD2461696.1"/>
    <property type="molecule type" value="Genomic_DNA"/>
</dbReference>
<feature type="domain" description="PucR C-terminal helix-turn-helix" evidence="1">
    <location>
        <begin position="314"/>
        <end position="370"/>
    </location>
</feature>